<dbReference type="SUPFAM" id="SSF53448">
    <property type="entry name" value="Nucleotide-diphospho-sugar transferases"/>
    <property type="match status" value="1"/>
</dbReference>
<dbReference type="PANTHER" id="PTHR10859">
    <property type="entry name" value="GLYCOSYL TRANSFERASE"/>
    <property type="match status" value="1"/>
</dbReference>
<comment type="pathway">
    <text evidence="2">Protein modification; protein glycosylation.</text>
</comment>
<evidence type="ECO:0000256" key="1">
    <source>
        <dbReference type="ARBA" id="ARBA00004389"/>
    </source>
</evidence>
<evidence type="ECO:0000256" key="2">
    <source>
        <dbReference type="ARBA" id="ARBA00004922"/>
    </source>
</evidence>
<comment type="similarity">
    <text evidence="3">Belongs to the glycosyltransferase 2 family.</text>
</comment>
<evidence type="ECO:0000313" key="14">
    <source>
        <dbReference type="EMBL" id="OLL24839.1"/>
    </source>
</evidence>
<evidence type="ECO:0000256" key="11">
    <source>
        <dbReference type="ARBA" id="ARBA00023136"/>
    </source>
</evidence>
<name>A0A1U7LQD1_NEOID</name>
<proteinExistence type="inferred from homology"/>
<dbReference type="CDD" id="cd04188">
    <property type="entry name" value="DPG_synthase"/>
    <property type="match status" value="1"/>
</dbReference>
<keyword evidence="7" id="KW-0812">Transmembrane</keyword>
<dbReference type="Gene3D" id="3.90.550.10">
    <property type="entry name" value="Spore Coat Polysaccharide Biosynthesis Protein SpsA, Chain A"/>
    <property type="match status" value="1"/>
</dbReference>
<keyword evidence="15" id="KW-1185">Reference proteome</keyword>
<dbReference type="Proteomes" id="UP000186594">
    <property type="component" value="Unassembled WGS sequence"/>
</dbReference>
<dbReference type="PANTHER" id="PTHR10859:SF91">
    <property type="entry name" value="DOLICHYL-PHOSPHATE BETA-GLUCOSYLTRANSFERASE"/>
    <property type="match status" value="1"/>
</dbReference>
<keyword evidence="8" id="KW-0256">Endoplasmic reticulum</keyword>
<evidence type="ECO:0000256" key="8">
    <source>
        <dbReference type="ARBA" id="ARBA00022824"/>
    </source>
</evidence>
<keyword evidence="11" id="KW-0472">Membrane</keyword>
<keyword evidence="5" id="KW-0328">Glycosyltransferase</keyword>
<keyword evidence="9" id="KW-0735">Signal-anchor</keyword>
<dbReference type="OrthoDB" id="3784at2759"/>
<evidence type="ECO:0000256" key="9">
    <source>
        <dbReference type="ARBA" id="ARBA00022968"/>
    </source>
</evidence>
<evidence type="ECO:0000256" key="3">
    <source>
        <dbReference type="ARBA" id="ARBA00006739"/>
    </source>
</evidence>
<comment type="catalytic activity">
    <reaction evidence="12">
        <text>a di-trans,poly-cis-dolichyl phosphate + UDP-alpha-D-glucose = a di-trans,poly-cis-dolichyl beta-D-glucosyl phosphate + UDP</text>
        <dbReference type="Rhea" id="RHEA:15401"/>
        <dbReference type="Rhea" id="RHEA-COMP:19498"/>
        <dbReference type="Rhea" id="RHEA-COMP:19502"/>
        <dbReference type="ChEBI" id="CHEBI:57525"/>
        <dbReference type="ChEBI" id="CHEBI:57683"/>
        <dbReference type="ChEBI" id="CHEBI:58223"/>
        <dbReference type="ChEBI" id="CHEBI:58885"/>
        <dbReference type="EC" id="2.4.1.117"/>
    </reaction>
    <physiologicalReaction direction="left-to-right" evidence="12">
        <dbReference type="Rhea" id="RHEA:15402"/>
    </physiologicalReaction>
</comment>
<dbReference type="Pfam" id="PF00535">
    <property type="entry name" value="Glycos_transf_2"/>
    <property type="match status" value="1"/>
</dbReference>
<accession>A0A1U7LQD1</accession>
<feature type="domain" description="Glycosyltransferase 2-like" evidence="13">
    <location>
        <begin position="75"/>
        <end position="242"/>
    </location>
</feature>
<sequence>MIIWSLFFILAFCALLLCVYLLWLTVLRIQSFLVFLLITYRPQALLPSECQYHSINLKEPMELPEISSPAEVHLSVVIPAYNERNRLPLMLKETLNFLSTYPRSWEILIVDDGSTDDTFSTAVSLSSENIRVIKLVNNRGKGGCVRHGIEHSRGQYILFADADGASRFDDLEKLLERINENGIAIGSRAHMVNTDSVVKRSFIRNLLMYSFHSFVRLIGIKNIKDTQCGFKLFTRAAAEQLFPNMHVEGWVFDVEILLLAEMMGIPVQEVPISWKEVQGSRLNVARDSAVMGMDLICIRIAYTLGIWKVQQKTL</sequence>
<evidence type="ECO:0000256" key="10">
    <source>
        <dbReference type="ARBA" id="ARBA00022989"/>
    </source>
</evidence>
<evidence type="ECO:0000313" key="15">
    <source>
        <dbReference type="Proteomes" id="UP000186594"/>
    </source>
</evidence>
<evidence type="ECO:0000256" key="6">
    <source>
        <dbReference type="ARBA" id="ARBA00022679"/>
    </source>
</evidence>
<dbReference type="GO" id="GO:0006487">
    <property type="term" value="P:protein N-linked glycosylation"/>
    <property type="evidence" value="ECO:0007669"/>
    <property type="project" value="TreeGrafter"/>
</dbReference>
<reference evidence="14 15" key="1">
    <citation type="submission" date="2016-04" db="EMBL/GenBank/DDBJ databases">
        <title>Evolutionary innovation and constraint leading to complex multicellularity in the Ascomycota.</title>
        <authorList>
            <person name="Cisse O."/>
            <person name="Nguyen A."/>
            <person name="Hewitt D.A."/>
            <person name="Jedd G."/>
            <person name="Stajich J.E."/>
        </authorList>
    </citation>
    <scope>NUCLEOTIDE SEQUENCE [LARGE SCALE GENOMIC DNA]</scope>
    <source>
        <strain evidence="14 15">DAH-3</strain>
    </source>
</reference>
<protein>
    <recommendedName>
        <fullName evidence="4">dolichyl-phosphate beta-glucosyltransferase</fullName>
        <ecNumber evidence="4">2.4.1.117</ecNumber>
    </recommendedName>
</protein>
<dbReference type="STRING" id="1198029.A0A1U7LQD1"/>
<dbReference type="EMBL" id="LXFE01000597">
    <property type="protein sequence ID" value="OLL24839.1"/>
    <property type="molecule type" value="Genomic_DNA"/>
</dbReference>
<gene>
    <name evidence="14" type="ORF">NEOLI_003302</name>
</gene>
<evidence type="ECO:0000256" key="5">
    <source>
        <dbReference type="ARBA" id="ARBA00022676"/>
    </source>
</evidence>
<dbReference type="GO" id="GO:0005789">
    <property type="term" value="C:endoplasmic reticulum membrane"/>
    <property type="evidence" value="ECO:0007669"/>
    <property type="project" value="UniProtKB-SubCell"/>
</dbReference>
<evidence type="ECO:0000256" key="7">
    <source>
        <dbReference type="ARBA" id="ARBA00022692"/>
    </source>
</evidence>
<organism evidence="14 15">
    <name type="scientific">Neolecta irregularis (strain DAH-3)</name>
    <dbReference type="NCBI Taxonomy" id="1198029"/>
    <lineage>
        <taxon>Eukaryota</taxon>
        <taxon>Fungi</taxon>
        <taxon>Dikarya</taxon>
        <taxon>Ascomycota</taxon>
        <taxon>Taphrinomycotina</taxon>
        <taxon>Neolectales</taxon>
        <taxon>Neolectaceae</taxon>
        <taxon>Neolecta</taxon>
    </lineage>
</organism>
<dbReference type="InterPro" id="IPR035518">
    <property type="entry name" value="DPG_synthase"/>
</dbReference>
<dbReference type="AlphaFoldDB" id="A0A1U7LQD1"/>
<comment type="caution">
    <text evidence="14">The sequence shown here is derived from an EMBL/GenBank/DDBJ whole genome shotgun (WGS) entry which is preliminary data.</text>
</comment>
<keyword evidence="10" id="KW-1133">Transmembrane helix</keyword>
<dbReference type="InterPro" id="IPR001173">
    <property type="entry name" value="Glyco_trans_2-like"/>
</dbReference>
<keyword evidence="6 14" id="KW-0808">Transferase</keyword>
<comment type="subcellular location">
    <subcellularLocation>
        <location evidence="1">Endoplasmic reticulum membrane</location>
        <topology evidence="1">Single-pass membrane protein</topology>
    </subcellularLocation>
</comment>
<evidence type="ECO:0000259" key="13">
    <source>
        <dbReference type="Pfam" id="PF00535"/>
    </source>
</evidence>
<evidence type="ECO:0000256" key="4">
    <source>
        <dbReference type="ARBA" id="ARBA00012583"/>
    </source>
</evidence>
<dbReference type="GO" id="GO:0004581">
    <property type="term" value="F:dolichyl-phosphate beta-glucosyltransferase activity"/>
    <property type="evidence" value="ECO:0007669"/>
    <property type="project" value="UniProtKB-EC"/>
</dbReference>
<evidence type="ECO:0000256" key="12">
    <source>
        <dbReference type="ARBA" id="ARBA00045097"/>
    </source>
</evidence>
<dbReference type="EC" id="2.4.1.117" evidence="4"/>
<dbReference type="OMA" id="HMVNTDA"/>
<dbReference type="InterPro" id="IPR029044">
    <property type="entry name" value="Nucleotide-diphossugar_trans"/>
</dbReference>